<proteinExistence type="predicted"/>
<organism evidence="1 2">
    <name type="scientific">Lophiostoma macrostomum CBS 122681</name>
    <dbReference type="NCBI Taxonomy" id="1314788"/>
    <lineage>
        <taxon>Eukaryota</taxon>
        <taxon>Fungi</taxon>
        <taxon>Dikarya</taxon>
        <taxon>Ascomycota</taxon>
        <taxon>Pezizomycotina</taxon>
        <taxon>Dothideomycetes</taxon>
        <taxon>Pleosporomycetidae</taxon>
        <taxon>Pleosporales</taxon>
        <taxon>Lophiostomataceae</taxon>
        <taxon>Lophiostoma</taxon>
    </lineage>
</organism>
<keyword evidence="2" id="KW-1185">Reference proteome</keyword>
<reference evidence="1" key="1">
    <citation type="journal article" date="2020" name="Stud. Mycol.">
        <title>101 Dothideomycetes genomes: a test case for predicting lifestyles and emergence of pathogens.</title>
        <authorList>
            <person name="Haridas S."/>
            <person name="Albert R."/>
            <person name="Binder M."/>
            <person name="Bloem J."/>
            <person name="Labutti K."/>
            <person name="Salamov A."/>
            <person name="Andreopoulos B."/>
            <person name="Baker S."/>
            <person name="Barry K."/>
            <person name="Bills G."/>
            <person name="Bluhm B."/>
            <person name="Cannon C."/>
            <person name="Castanera R."/>
            <person name="Culley D."/>
            <person name="Daum C."/>
            <person name="Ezra D."/>
            <person name="Gonzalez J."/>
            <person name="Henrissat B."/>
            <person name="Kuo A."/>
            <person name="Liang C."/>
            <person name="Lipzen A."/>
            <person name="Lutzoni F."/>
            <person name="Magnuson J."/>
            <person name="Mondo S."/>
            <person name="Nolan M."/>
            <person name="Ohm R."/>
            <person name="Pangilinan J."/>
            <person name="Park H.-J."/>
            <person name="Ramirez L."/>
            <person name="Alfaro M."/>
            <person name="Sun H."/>
            <person name="Tritt A."/>
            <person name="Yoshinaga Y."/>
            <person name="Zwiers L.-H."/>
            <person name="Turgeon B."/>
            <person name="Goodwin S."/>
            <person name="Spatafora J."/>
            <person name="Crous P."/>
            <person name="Grigoriev I."/>
        </authorList>
    </citation>
    <scope>NUCLEOTIDE SEQUENCE</scope>
    <source>
        <strain evidence="1">CBS 122681</strain>
    </source>
</reference>
<dbReference type="Proteomes" id="UP000799324">
    <property type="component" value="Unassembled WGS sequence"/>
</dbReference>
<gene>
    <name evidence="1" type="ORF">K491DRAFT_692153</name>
</gene>
<evidence type="ECO:0000313" key="2">
    <source>
        <dbReference type="Proteomes" id="UP000799324"/>
    </source>
</evidence>
<dbReference type="OrthoDB" id="4521980at2759"/>
<protein>
    <submittedName>
        <fullName evidence="1">Uncharacterized protein</fullName>
    </submittedName>
</protein>
<name>A0A6A6T8P6_9PLEO</name>
<dbReference type="AlphaFoldDB" id="A0A6A6T8P6"/>
<dbReference type="EMBL" id="MU004338">
    <property type="protein sequence ID" value="KAF2656309.1"/>
    <property type="molecule type" value="Genomic_DNA"/>
</dbReference>
<sequence>MIEVLPIDKPQTAEWGRKITHSDYQKMLKGSMPEDMDDKWMVITDKPDAQGNTVVHLCRSWTNKEVYSYTVEAGDPNSTEAKDWATIVKVSWPEIWAGEEVTEEEAKESAIAFSRGRLGCDMKD</sequence>
<evidence type="ECO:0000313" key="1">
    <source>
        <dbReference type="EMBL" id="KAF2656309.1"/>
    </source>
</evidence>
<accession>A0A6A6T8P6</accession>